<comment type="similarity">
    <text evidence="1">Belongs to the LysR transcriptional regulatory family.</text>
</comment>
<dbReference type="Pfam" id="PF03466">
    <property type="entry name" value="LysR_substrate"/>
    <property type="match status" value="1"/>
</dbReference>
<dbReference type="GO" id="GO:0043565">
    <property type="term" value="F:sequence-specific DNA binding"/>
    <property type="evidence" value="ECO:0007669"/>
    <property type="project" value="TreeGrafter"/>
</dbReference>
<evidence type="ECO:0000313" key="7">
    <source>
        <dbReference type="Proteomes" id="UP001144805"/>
    </source>
</evidence>
<comment type="caution">
    <text evidence="6">The sequence shown here is derived from an EMBL/GenBank/DDBJ whole genome shotgun (WGS) entry which is preliminary data.</text>
</comment>
<dbReference type="Pfam" id="PF00126">
    <property type="entry name" value="HTH_1"/>
    <property type="match status" value="1"/>
</dbReference>
<dbReference type="EMBL" id="JAPKNK010000007">
    <property type="protein sequence ID" value="MCX5570883.1"/>
    <property type="molecule type" value="Genomic_DNA"/>
</dbReference>
<organism evidence="6 7">
    <name type="scientific">Kaistia nematophila</name>
    <dbReference type="NCBI Taxonomy" id="2994654"/>
    <lineage>
        <taxon>Bacteria</taxon>
        <taxon>Pseudomonadati</taxon>
        <taxon>Pseudomonadota</taxon>
        <taxon>Alphaproteobacteria</taxon>
        <taxon>Hyphomicrobiales</taxon>
        <taxon>Kaistiaceae</taxon>
        <taxon>Kaistia</taxon>
    </lineage>
</organism>
<keyword evidence="7" id="KW-1185">Reference proteome</keyword>
<evidence type="ECO:0000256" key="3">
    <source>
        <dbReference type="ARBA" id="ARBA00023125"/>
    </source>
</evidence>
<evidence type="ECO:0000256" key="4">
    <source>
        <dbReference type="ARBA" id="ARBA00023163"/>
    </source>
</evidence>
<dbReference type="InterPro" id="IPR000847">
    <property type="entry name" value="LysR_HTH_N"/>
</dbReference>
<dbReference type="InterPro" id="IPR036390">
    <property type="entry name" value="WH_DNA-bd_sf"/>
</dbReference>
<dbReference type="Gene3D" id="1.10.10.10">
    <property type="entry name" value="Winged helix-like DNA-binding domain superfamily/Winged helix DNA-binding domain"/>
    <property type="match status" value="1"/>
</dbReference>
<dbReference type="SUPFAM" id="SSF46785">
    <property type="entry name" value="Winged helix' DNA-binding domain"/>
    <property type="match status" value="1"/>
</dbReference>
<gene>
    <name evidence="6" type="ORF">OSH07_16875</name>
</gene>
<evidence type="ECO:0000313" key="6">
    <source>
        <dbReference type="EMBL" id="MCX5570883.1"/>
    </source>
</evidence>
<keyword evidence="4" id="KW-0804">Transcription</keyword>
<dbReference type="FunFam" id="1.10.10.10:FF:000001">
    <property type="entry name" value="LysR family transcriptional regulator"/>
    <property type="match status" value="1"/>
</dbReference>
<dbReference type="InterPro" id="IPR036388">
    <property type="entry name" value="WH-like_DNA-bd_sf"/>
</dbReference>
<evidence type="ECO:0000256" key="1">
    <source>
        <dbReference type="ARBA" id="ARBA00009437"/>
    </source>
</evidence>
<dbReference type="SUPFAM" id="SSF53850">
    <property type="entry name" value="Periplasmic binding protein-like II"/>
    <property type="match status" value="1"/>
</dbReference>
<dbReference type="CDD" id="cd08475">
    <property type="entry name" value="PBP2_CrgA_like_6"/>
    <property type="match status" value="1"/>
</dbReference>
<dbReference type="PANTHER" id="PTHR30537">
    <property type="entry name" value="HTH-TYPE TRANSCRIPTIONAL REGULATOR"/>
    <property type="match status" value="1"/>
</dbReference>
<sequence>MVPTSRFEGIAAFVETAEAGSFTAAAERLGLTRSAVGKSIARLEARLGARLFHRTTRSLSLTDEGVRFRESCLRALAELDGAEASLAERSGEPAGRLRIEIPVLFGRQWILPLLLELSARHPRLELDIGFSNRVADLTAEGIDLGVRIGALDDASGLVARRLGTQTTQLCAAPAYLERAGRPQKIEDLAGHACIFERRRGGQSGWRLTDREGATRVVAVSSRLALDRSDAVADAVISGHGIGCLPGWLVGQALRAGTLETVLPDISSDALPIHALWPAQRPLPLKLRVVVDALVGRFLPVAPWDEAG</sequence>
<reference evidence="6" key="1">
    <citation type="submission" date="2022-11" db="EMBL/GenBank/DDBJ databases">
        <title>Biodiversity and phylogenetic relationships of bacteria.</title>
        <authorList>
            <person name="Machado R.A.R."/>
            <person name="Bhat A."/>
            <person name="Loulou A."/>
            <person name="Kallel S."/>
        </authorList>
    </citation>
    <scope>NUCLEOTIDE SEQUENCE</scope>
    <source>
        <strain evidence="6">K-TC2</strain>
    </source>
</reference>
<dbReference type="AlphaFoldDB" id="A0A9X3E7B2"/>
<dbReference type="GO" id="GO:0003700">
    <property type="term" value="F:DNA-binding transcription factor activity"/>
    <property type="evidence" value="ECO:0007669"/>
    <property type="project" value="InterPro"/>
</dbReference>
<dbReference type="InterPro" id="IPR058163">
    <property type="entry name" value="LysR-type_TF_proteobact-type"/>
</dbReference>
<evidence type="ECO:0000259" key="5">
    <source>
        <dbReference type="PROSITE" id="PS50931"/>
    </source>
</evidence>
<dbReference type="RefSeq" id="WP_266339845.1">
    <property type="nucleotide sequence ID" value="NZ_JAPKNK010000007.1"/>
</dbReference>
<proteinExistence type="inferred from homology"/>
<dbReference type="Gene3D" id="3.40.190.290">
    <property type="match status" value="1"/>
</dbReference>
<name>A0A9X3E7B2_9HYPH</name>
<feature type="domain" description="HTH lysR-type" evidence="5">
    <location>
        <begin position="12"/>
        <end position="62"/>
    </location>
</feature>
<dbReference type="PANTHER" id="PTHR30537:SF5">
    <property type="entry name" value="HTH-TYPE TRANSCRIPTIONAL ACTIVATOR TTDR-RELATED"/>
    <property type="match status" value="1"/>
</dbReference>
<protein>
    <submittedName>
        <fullName evidence="6">LysR family transcriptional regulator</fullName>
    </submittedName>
</protein>
<dbReference type="PROSITE" id="PS50931">
    <property type="entry name" value="HTH_LYSR"/>
    <property type="match status" value="1"/>
</dbReference>
<dbReference type="GO" id="GO:0006351">
    <property type="term" value="P:DNA-templated transcription"/>
    <property type="evidence" value="ECO:0007669"/>
    <property type="project" value="TreeGrafter"/>
</dbReference>
<dbReference type="Proteomes" id="UP001144805">
    <property type="component" value="Unassembled WGS sequence"/>
</dbReference>
<keyword evidence="2" id="KW-0805">Transcription regulation</keyword>
<evidence type="ECO:0000256" key="2">
    <source>
        <dbReference type="ARBA" id="ARBA00023015"/>
    </source>
</evidence>
<dbReference type="InterPro" id="IPR005119">
    <property type="entry name" value="LysR_subst-bd"/>
</dbReference>
<accession>A0A9X3E7B2</accession>
<keyword evidence="3" id="KW-0238">DNA-binding</keyword>
<dbReference type="PRINTS" id="PR00039">
    <property type="entry name" value="HTHLYSR"/>
</dbReference>